<proteinExistence type="predicted"/>
<accession>A0A132AA70</accession>
<feature type="compositionally biased region" description="Low complexity" evidence="1">
    <location>
        <begin position="99"/>
        <end position="117"/>
    </location>
</feature>
<dbReference type="EMBL" id="JXLN01011945">
    <property type="protein sequence ID" value="KPM07862.1"/>
    <property type="molecule type" value="Genomic_DNA"/>
</dbReference>
<comment type="caution">
    <text evidence="2">The sequence shown here is derived from an EMBL/GenBank/DDBJ whole genome shotgun (WGS) entry which is preliminary data.</text>
</comment>
<reference evidence="2 3" key="1">
    <citation type="journal article" date="2015" name="Parasit. Vectors">
        <title>Draft genome of the scabies mite.</title>
        <authorList>
            <person name="Rider S.D.Jr."/>
            <person name="Morgan M.S."/>
            <person name="Arlian L.G."/>
        </authorList>
    </citation>
    <scope>NUCLEOTIDE SEQUENCE [LARGE SCALE GENOMIC DNA]</scope>
    <source>
        <strain evidence="2">Arlian Lab</strain>
    </source>
</reference>
<feature type="compositionally biased region" description="Polar residues" evidence="1">
    <location>
        <begin position="122"/>
        <end position="134"/>
    </location>
</feature>
<dbReference type="VEuPathDB" id="VectorBase:SSCA008453"/>
<sequence length="214" mass="23694">MFECENPKLIISSNEHSIPESSQPPSIEHLTSQIENYQINLAPTLSYETIDRNKIDDLNSRTIGLATFELTTPIYQRDYQNHRFENESYETTKQQNLFSGSTISSTPPTPSSSSKSSDFLLGNQSSNPREGVNQSLNEPLFISYSSGDFTTNCYYENNDSLVSLLPATQKQSIMKGLVGQNLNGNKAQASTQSTLAIHPSSASPLTTLNEEDEL</sequence>
<name>A0A132AA70_SARSC</name>
<protein>
    <submittedName>
        <fullName evidence="2">Uncharacterized protein</fullName>
    </submittedName>
</protein>
<evidence type="ECO:0000313" key="2">
    <source>
        <dbReference type="EMBL" id="KPM07862.1"/>
    </source>
</evidence>
<evidence type="ECO:0000313" key="3">
    <source>
        <dbReference type="Proteomes" id="UP000616769"/>
    </source>
</evidence>
<organism evidence="2 3">
    <name type="scientific">Sarcoptes scabiei</name>
    <name type="common">Itch mite</name>
    <name type="synonym">Acarus scabiei</name>
    <dbReference type="NCBI Taxonomy" id="52283"/>
    <lineage>
        <taxon>Eukaryota</taxon>
        <taxon>Metazoa</taxon>
        <taxon>Ecdysozoa</taxon>
        <taxon>Arthropoda</taxon>
        <taxon>Chelicerata</taxon>
        <taxon>Arachnida</taxon>
        <taxon>Acari</taxon>
        <taxon>Acariformes</taxon>
        <taxon>Sarcoptiformes</taxon>
        <taxon>Astigmata</taxon>
        <taxon>Psoroptidia</taxon>
        <taxon>Sarcoptoidea</taxon>
        <taxon>Sarcoptidae</taxon>
        <taxon>Sarcoptinae</taxon>
        <taxon>Sarcoptes</taxon>
    </lineage>
</organism>
<feature type="region of interest" description="Disordered" evidence="1">
    <location>
        <begin position="92"/>
        <end position="134"/>
    </location>
</feature>
<feature type="compositionally biased region" description="Polar residues" evidence="1">
    <location>
        <begin position="189"/>
        <end position="208"/>
    </location>
</feature>
<gene>
    <name evidence="2" type="ORF">QR98_0063700</name>
</gene>
<dbReference type="AlphaFoldDB" id="A0A132AA70"/>
<evidence type="ECO:0000256" key="1">
    <source>
        <dbReference type="SAM" id="MobiDB-lite"/>
    </source>
</evidence>
<dbReference type="Proteomes" id="UP000616769">
    <property type="component" value="Unassembled WGS sequence"/>
</dbReference>
<feature type="region of interest" description="Disordered" evidence="1">
    <location>
        <begin position="189"/>
        <end position="214"/>
    </location>
</feature>